<feature type="transmembrane region" description="Helical" evidence="1">
    <location>
        <begin position="373"/>
        <end position="391"/>
    </location>
</feature>
<dbReference type="Proteomes" id="UP000188159">
    <property type="component" value="Chromosome"/>
</dbReference>
<accession>A0A1Q2C581</accession>
<evidence type="ECO:0000313" key="3">
    <source>
        <dbReference type="Proteomes" id="UP000188159"/>
    </source>
</evidence>
<sequence length="423" mass="49665">MIYLLLFITAIQSLNGTHFTHFLETPMERIYNTYLKIIKNICTGSDHSVSVHPEDLPALAKLAQEHCTVPFVLPYLRSASVYPAMKQQVKGMMLDYYQIEHFTRLTVSLLRKNNIDCYLLKGLSLADCYPVPEYRKLGDLDLYLADPSDLTRAQAILESNGYISEDELSDHHVTYRYIFPKTGRRFLLELHYRVVGQYQYSPANKLVDSVFSPKCLKASTQTIHGYTYTVLPPTEYTFYMLHHMLKHYLYSGFGIRLLCDFTFYLKRHEKEINFRQIHEWCRESRISHLYEIILECCRKYLGLPDSIDARTQYNPHDCHDFIIQILKDGDMGTDISQSLVGSSSYQKVNFLTYFKEGHIQMKVRFPKASHYPVLWPVLWCITFICFIRNTYTVRNTTFHQTLHSFKKINQKTKLIHIFENSDS</sequence>
<dbReference type="InterPro" id="IPR039498">
    <property type="entry name" value="NTP_transf_5"/>
</dbReference>
<keyword evidence="1" id="KW-0472">Membrane</keyword>
<evidence type="ECO:0000256" key="1">
    <source>
        <dbReference type="SAM" id="Phobius"/>
    </source>
</evidence>
<proteinExistence type="predicted"/>
<evidence type="ECO:0000313" key="2">
    <source>
        <dbReference type="EMBL" id="AQP38749.1"/>
    </source>
</evidence>
<dbReference type="AlphaFoldDB" id="A0A1Q2C581"/>
<dbReference type="Pfam" id="PF14907">
    <property type="entry name" value="NTP_transf_5"/>
    <property type="match status" value="1"/>
</dbReference>
<gene>
    <name evidence="2" type="ORF">DO83_03465</name>
</gene>
<protein>
    <recommendedName>
        <fullName evidence="4">Nucleotidyltransferase family protein</fullName>
    </recommendedName>
</protein>
<keyword evidence="1" id="KW-0812">Transmembrane</keyword>
<keyword evidence="1" id="KW-1133">Transmembrane helix</keyword>
<reference evidence="2 3" key="1">
    <citation type="journal article" date="2016" name="Sci. Rep.">
        <title>Accelerated dysbiosis of gut microbiota during aggravation of DSS-induced colitis by a butyrate-producing bacterium.</title>
        <authorList>
            <person name="Zhang Q."/>
            <person name="Wu Y."/>
            <person name="Wang J."/>
            <person name="Wu G."/>
            <person name="Long W."/>
            <person name="Xue Z."/>
            <person name="Wang L."/>
            <person name="Zhang X."/>
            <person name="Pang X."/>
            <person name="Zhao Y."/>
            <person name="Zhao L."/>
            <person name="Zhang C."/>
        </authorList>
    </citation>
    <scope>NUCLEOTIDE SEQUENCE [LARGE SCALE GENOMIC DNA]</scope>
    <source>
        <strain evidence="2 3">BPB5</strain>
    </source>
</reference>
<organism evidence="2 3">
    <name type="scientific">Anaerostipes hadrus</name>
    <dbReference type="NCBI Taxonomy" id="649756"/>
    <lineage>
        <taxon>Bacteria</taxon>
        <taxon>Bacillati</taxon>
        <taxon>Bacillota</taxon>
        <taxon>Clostridia</taxon>
        <taxon>Lachnospirales</taxon>
        <taxon>Lachnospiraceae</taxon>
        <taxon>Anaerostipes</taxon>
    </lineage>
</organism>
<evidence type="ECO:0008006" key="4">
    <source>
        <dbReference type="Google" id="ProtNLM"/>
    </source>
</evidence>
<dbReference type="EMBL" id="CP012098">
    <property type="protein sequence ID" value="AQP38749.1"/>
    <property type="molecule type" value="Genomic_DNA"/>
</dbReference>
<name>A0A1Q2C581_ANAHA</name>